<evidence type="ECO:0000259" key="2">
    <source>
        <dbReference type="PROSITE" id="PS50883"/>
    </source>
</evidence>
<dbReference type="SUPFAM" id="SSF141868">
    <property type="entry name" value="EAL domain-like"/>
    <property type="match status" value="1"/>
</dbReference>
<dbReference type="Proteomes" id="UP001628193">
    <property type="component" value="Unassembled WGS sequence"/>
</dbReference>
<organism evidence="4 5">
    <name type="scientific">Candidatus Magnetaquiglobus chichijimensis</name>
    <dbReference type="NCBI Taxonomy" id="3141448"/>
    <lineage>
        <taxon>Bacteria</taxon>
        <taxon>Pseudomonadati</taxon>
        <taxon>Pseudomonadota</taxon>
        <taxon>Magnetococcia</taxon>
        <taxon>Magnetococcales</taxon>
        <taxon>Candidatus Magnetaquicoccaceae</taxon>
        <taxon>Candidatus Magnetaquiglobus</taxon>
    </lineage>
</organism>
<feature type="domain" description="GGDEF" evidence="3">
    <location>
        <begin position="193"/>
        <end position="330"/>
    </location>
</feature>
<dbReference type="SUPFAM" id="SSF55785">
    <property type="entry name" value="PYP-like sensor domain (PAS domain)"/>
    <property type="match status" value="1"/>
</dbReference>
<accession>A0ABQ0CBC4</accession>
<dbReference type="PROSITE" id="PS50887">
    <property type="entry name" value="GGDEF"/>
    <property type="match status" value="1"/>
</dbReference>
<dbReference type="InterPro" id="IPR043128">
    <property type="entry name" value="Rev_trsase/Diguanyl_cyclase"/>
</dbReference>
<dbReference type="NCBIfam" id="TIGR00229">
    <property type="entry name" value="sensory_box"/>
    <property type="match status" value="1"/>
</dbReference>
<dbReference type="Gene3D" id="3.20.20.450">
    <property type="entry name" value="EAL domain"/>
    <property type="match status" value="1"/>
</dbReference>
<dbReference type="CDD" id="cd01949">
    <property type="entry name" value="GGDEF"/>
    <property type="match status" value="1"/>
</dbReference>
<dbReference type="RefSeq" id="WP_420905862.1">
    <property type="nucleotide sequence ID" value="NZ_BAAFGK010000004.1"/>
</dbReference>
<feature type="domain" description="EAL" evidence="2">
    <location>
        <begin position="339"/>
        <end position="593"/>
    </location>
</feature>
<comment type="caution">
    <text evidence="4">The sequence shown here is derived from an EMBL/GenBank/DDBJ whole genome shotgun (WGS) entry which is preliminary data.</text>
</comment>
<dbReference type="Gene3D" id="3.30.70.270">
    <property type="match status" value="1"/>
</dbReference>
<sequence>MIDLSEKRMSRPMGGDGRQNARLLKILLENSADGVLLLDRRGVIRGVNDACTLLTGYTTRELKNRHIRRFWKHEGVGDQLTTIGDALWFRGYWIGHITLPVKRGGTARFSLRVMAVLPDQGPVRTIVAQLGRIDGGAAVPALLFDPMSEHGSERPLSTESSDSTWDPLTGLPNLALFQDRLRQALSQAARRQHAVGLIFLDLDNFAVINDSLGRERGDEALREVARRLARCLRTSDSVARIGSDEFALLLIDIDDVTAAVRNVSVVARKLHEILDEPIVMGSTELRVSAAMGITLSPQDGHEAAQLLKNAATALSHARRRGRNNYQFFSQEMTETAKRRFAMETSLRHAIEREELVLYYQPQVDLDTGLVVGAEALVRWRHPERGLVSPMEFIPVAEETGLILPIGEWVLRTACRQLADWGRMGLPMIRVGVNLSALQFQRQDLVKIVDSCLKETGIDPQCLDLEITESAIMEDVQKAVDVLNRISAMGVKLSIDDFGTGYSSLSQLRHFPFKTLKIDRSFIRSIENNPGDAAIVSAIIAMAHSLHQTVIVEGLETDAQLEIMRNLNCNEMQGYLFSAPTSAEAFTEMLRCGASLSPKEGV</sequence>
<dbReference type="Pfam" id="PF00563">
    <property type="entry name" value="EAL"/>
    <property type="match status" value="1"/>
</dbReference>
<evidence type="ECO:0008006" key="6">
    <source>
        <dbReference type="Google" id="ProtNLM"/>
    </source>
</evidence>
<dbReference type="CDD" id="cd00130">
    <property type="entry name" value="PAS"/>
    <property type="match status" value="1"/>
</dbReference>
<dbReference type="InterPro" id="IPR035965">
    <property type="entry name" value="PAS-like_dom_sf"/>
</dbReference>
<dbReference type="SMART" id="SM00052">
    <property type="entry name" value="EAL"/>
    <property type="match status" value="1"/>
</dbReference>
<dbReference type="EMBL" id="BAAFGK010000004">
    <property type="protein sequence ID" value="GAB0058183.1"/>
    <property type="molecule type" value="Genomic_DNA"/>
</dbReference>
<dbReference type="SMART" id="SM00267">
    <property type="entry name" value="GGDEF"/>
    <property type="match status" value="1"/>
</dbReference>
<name>A0ABQ0CBC4_9PROT</name>
<dbReference type="InterPro" id="IPR035919">
    <property type="entry name" value="EAL_sf"/>
</dbReference>
<dbReference type="InterPro" id="IPR013767">
    <property type="entry name" value="PAS_fold"/>
</dbReference>
<dbReference type="InterPro" id="IPR000160">
    <property type="entry name" value="GGDEF_dom"/>
</dbReference>
<dbReference type="InterPro" id="IPR029787">
    <property type="entry name" value="Nucleotide_cyclase"/>
</dbReference>
<dbReference type="Gene3D" id="3.30.450.20">
    <property type="entry name" value="PAS domain"/>
    <property type="match status" value="1"/>
</dbReference>
<feature type="domain" description="PAS" evidence="1">
    <location>
        <begin position="20"/>
        <end position="65"/>
    </location>
</feature>
<dbReference type="PROSITE" id="PS50883">
    <property type="entry name" value="EAL"/>
    <property type="match status" value="1"/>
</dbReference>
<keyword evidence="5" id="KW-1185">Reference proteome</keyword>
<dbReference type="Pfam" id="PF00989">
    <property type="entry name" value="PAS"/>
    <property type="match status" value="1"/>
</dbReference>
<protein>
    <recommendedName>
        <fullName evidence="6">Diguanylate cyclase</fullName>
    </recommendedName>
</protein>
<reference evidence="4 5" key="1">
    <citation type="submission" date="2024-09" db="EMBL/GenBank/DDBJ databases">
        <title>Draft genome sequence of Candidatus Magnetaquicoccaceae bacterium FCR-1.</title>
        <authorList>
            <person name="Shimoshige H."/>
            <person name="Shimamura S."/>
            <person name="Taoka A."/>
            <person name="Kobayashi H."/>
            <person name="Maekawa T."/>
        </authorList>
    </citation>
    <scope>NUCLEOTIDE SEQUENCE [LARGE SCALE GENOMIC DNA]</scope>
    <source>
        <strain evidence="4 5">FCR-1</strain>
    </source>
</reference>
<gene>
    <name evidence="4" type="ORF">SIID45300_02527</name>
</gene>
<dbReference type="InterPro" id="IPR001633">
    <property type="entry name" value="EAL_dom"/>
</dbReference>
<evidence type="ECO:0000313" key="4">
    <source>
        <dbReference type="EMBL" id="GAB0058183.1"/>
    </source>
</evidence>
<proteinExistence type="predicted"/>
<dbReference type="InterPro" id="IPR052155">
    <property type="entry name" value="Biofilm_reg_signaling"/>
</dbReference>
<dbReference type="PANTHER" id="PTHR44757:SF2">
    <property type="entry name" value="BIOFILM ARCHITECTURE MAINTENANCE PROTEIN MBAA"/>
    <property type="match status" value="1"/>
</dbReference>
<dbReference type="Pfam" id="PF00990">
    <property type="entry name" value="GGDEF"/>
    <property type="match status" value="1"/>
</dbReference>
<evidence type="ECO:0000313" key="5">
    <source>
        <dbReference type="Proteomes" id="UP001628193"/>
    </source>
</evidence>
<dbReference type="PANTHER" id="PTHR44757">
    <property type="entry name" value="DIGUANYLATE CYCLASE DGCP"/>
    <property type="match status" value="1"/>
</dbReference>
<dbReference type="InterPro" id="IPR000014">
    <property type="entry name" value="PAS"/>
</dbReference>
<dbReference type="PROSITE" id="PS50112">
    <property type="entry name" value="PAS"/>
    <property type="match status" value="1"/>
</dbReference>
<dbReference type="SUPFAM" id="SSF55073">
    <property type="entry name" value="Nucleotide cyclase"/>
    <property type="match status" value="1"/>
</dbReference>
<dbReference type="CDD" id="cd01948">
    <property type="entry name" value="EAL"/>
    <property type="match status" value="1"/>
</dbReference>
<evidence type="ECO:0000259" key="1">
    <source>
        <dbReference type="PROSITE" id="PS50112"/>
    </source>
</evidence>
<dbReference type="NCBIfam" id="TIGR00254">
    <property type="entry name" value="GGDEF"/>
    <property type="match status" value="1"/>
</dbReference>
<evidence type="ECO:0000259" key="3">
    <source>
        <dbReference type="PROSITE" id="PS50887"/>
    </source>
</evidence>
<dbReference type="SMART" id="SM00091">
    <property type="entry name" value="PAS"/>
    <property type="match status" value="1"/>
</dbReference>